<feature type="region of interest" description="Disordered" evidence="3">
    <location>
        <begin position="95"/>
        <end position="119"/>
    </location>
</feature>
<gene>
    <name evidence="5" type="ORF">NTEN_LOCUS18045</name>
</gene>
<comment type="subcellular location">
    <subcellularLocation>
        <location evidence="2">Nucleus</location>
    </subcellularLocation>
</comment>
<dbReference type="InterPro" id="IPR003105">
    <property type="entry name" value="SRA_YDG"/>
</dbReference>
<organism evidence="5 6">
    <name type="scientific">Nesidiocoris tenuis</name>
    <dbReference type="NCBI Taxonomy" id="355587"/>
    <lineage>
        <taxon>Eukaryota</taxon>
        <taxon>Metazoa</taxon>
        <taxon>Ecdysozoa</taxon>
        <taxon>Arthropoda</taxon>
        <taxon>Hexapoda</taxon>
        <taxon>Insecta</taxon>
        <taxon>Pterygota</taxon>
        <taxon>Neoptera</taxon>
        <taxon>Paraneoptera</taxon>
        <taxon>Hemiptera</taxon>
        <taxon>Heteroptera</taxon>
        <taxon>Panheteroptera</taxon>
        <taxon>Cimicomorpha</taxon>
        <taxon>Miridae</taxon>
        <taxon>Dicyphina</taxon>
        <taxon>Nesidiocoris</taxon>
    </lineage>
</organism>
<name>A0A6H5HBZ2_9HEMI</name>
<keyword evidence="1 2" id="KW-0539">Nucleus</keyword>
<dbReference type="AlphaFoldDB" id="A0A6H5HBZ2"/>
<dbReference type="GO" id="GO:0044027">
    <property type="term" value="P:negative regulation of gene expression via chromosomal CpG island methylation"/>
    <property type="evidence" value="ECO:0007669"/>
    <property type="project" value="TreeGrafter"/>
</dbReference>
<evidence type="ECO:0000313" key="5">
    <source>
        <dbReference type="EMBL" id="CAB0013434.1"/>
    </source>
</evidence>
<evidence type="ECO:0000313" key="6">
    <source>
        <dbReference type="Proteomes" id="UP000479000"/>
    </source>
</evidence>
<dbReference type="Proteomes" id="UP000479000">
    <property type="component" value="Unassembled WGS sequence"/>
</dbReference>
<evidence type="ECO:0000256" key="1">
    <source>
        <dbReference type="ARBA" id="ARBA00023242"/>
    </source>
</evidence>
<feature type="domain" description="YDG" evidence="4">
    <location>
        <begin position="294"/>
        <end position="360"/>
    </location>
</feature>
<dbReference type="InterPro" id="IPR015947">
    <property type="entry name" value="PUA-like_sf"/>
</dbReference>
<dbReference type="PROSITE" id="PS51015">
    <property type="entry name" value="YDG"/>
    <property type="match status" value="1"/>
</dbReference>
<evidence type="ECO:0000256" key="2">
    <source>
        <dbReference type="PROSITE-ProRule" id="PRU00358"/>
    </source>
</evidence>
<dbReference type="InterPro" id="IPR045134">
    <property type="entry name" value="UHRF1/2-like"/>
</dbReference>
<dbReference type="GO" id="GO:0005634">
    <property type="term" value="C:nucleus"/>
    <property type="evidence" value="ECO:0007669"/>
    <property type="project" value="UniProtKB-SubCell"/>
</dbReference>
<reference evidence="5 6" key="1">
    <citation type="submission" date="2020-02" db="EMBL/GenBank/DDBJ databases">
        <authorList>
            <person name="Ferguson B K."/>
        </authorList>
    </citation>
    <scope>NUCLEOTIDE SEQUENCE [LARGE SCALE GENOMIC DNA]</scope>
</reference>
<dbReference type="SUPFAM" id="SSF88697">
    <property type="entry name" value="PUA domain-like"/>
    <property type="match status" value="1"/>
</dbReference>
<proteinExistence type="predicted"/>
<dbReference type="Pfam" id="PF02182">
    <property type="entry name" value="SAD_SRA"/>
    <property type="match status" value="1"/>
</dbReference>
<sequence length="360" mass="40201">MFNPKTYLGQFSDVIGVEQEFFKASGISEDILGDIGQGAVPLVHILNLAIASLEDRNAAEHDCSRALPMSAMLDPMSTVLHLRYEEFESLRRGANLPNRTGTLPRELERRRGHHSLNTTSRARTEHRIFLGTVLYSSMASRMKLSSFCAQKWTSSQLRLIHQLKPTVSIKIPSNSIEAPLMVTKTDIRPVARETIDPENVKPSDVVMINYNREEPNNRGHCLKSPPTKFLAKKRILNVISPRYCPSCKTDTTEISVTSQKRQVRIPQSSRDWGKGMACVGRSQVCEIVDKQHFGPIPGVDVGTMWRYRIQCSESGVHRPPVSGIHGKANIGAFSIVFAGGYEADDRGDEFVYTGNLPIRI</sequence>
<dbReference type="Pfam" id="PF12148">
    <property type="entry name" value="TTD"/>
    <property type="match status" value="1"/>
</dbReference>
<dbReference type="PANTHER" id="PTHR14140">
    <property type="entry name" value="E3 UBIQUITIN-PROTEIN LIGASE UHRF-RELATED"/>
    <property type="match status" value="1"/>
</dbReference>
<dbReference type="InterPro" id="IPR021991">
    <property type="entry name" value="TTD_dom"/>
</dbReference>
<dbReference type="PANTHER" id="PTHR14140:SF45">
    <property type="entry name" value="RING-TYPE E3 UBIQUITIN TRANSFERASE"/>
    <property type="match status" value="1"/>
</dbReference>
<accession>A0A6H5HBZ2</accession>
<keyword evidence="6" id="KW-1185">Reference proteome</keyword>
<dbReference type="EMBL" id="CADCXU010026669">
    <property type="protein sequence ID" value="CAB0013434.1"/>
    <property type="molecule type" value="Genomic_DNA"/>
</dbReference>
<dbReference type="SMART" id="SM00466">
    <property type="entry name" value="SRA"/>
    <property type="match status" value="1"/>
</dbReference>
<protein>
    <recommendedName>
        <fullName evidence="4">YDG domain-containing protein</fullName>
    </recommendedName>
</protein>
<dbReference type="OrthoDB" id="2270193at2759"/>
<dbReference type="GO" id="GO:0016567">
    <property type="term" value="P:protein ubiquitination"/>
    <property type="evidence" value="ECO:0007669"/>
    <property type="project" value="TreeGrafter"/>
</dbReference>
<dbReference type="Gene3D" id="2.30.280.10">
    <property type="entry name" value="SRA-YDG"/>
    <property type="match status" value="1"/>
</dbReference>
<evidence type="ECO:0000256" key="3">
    <source>
        <dbReference type="SAM" id="MobiDB-lite"/>
    </source>
</evidence>
<dbReference type="InterPro" id="IPR036987">
    <property type="entry name" value="SRA-YDG_sf"/>
</dbReference>
<dbReference type="GO" id="GO:0061630">
    <property type="term" value="F:ubiquitin protein ligase activity"/>
    <property type="evidence" value="ECO:0007669"/>
    <property type="project" value="TreeGrafter"/>
</dbReference>
<evidence type="ECO:0000259" key="4">
    <source>
        <dbReference type="PROSITE" id="PS51015"/>
    </source>
</evidence>